<dbReference type="RefSeq" id="WP_379981388.1">
    <property type="nucleotide sequence ID" value="NZ_JBHSFV010000012.1"/>
</dbReference>
<protein>
    <submittedName>
        <fullName evidence="8">Lysophospholipid acyltransferase family protein</fullName>
    </submittedName>
</protein>
<keyword evidence="3" id="KW-0997">Cell inner membrane</keyword>
<evidence type="ECO:0000256" key="5">
    <source>
        <dbReference type="ARBA" id="ARBA00023136"/>
    </source>
</evidence>
<keyword evidence="2" id="KW-1003">Cell membrane</keyword>
<organism evidence="8 9">
    <name type="scientific">Dokdonia ponticola</name>
    <dbReference type="NCBI Taxonomy" id="2041041"/>
    <lineage>
        <taxon>Bacteria</taxon>
        <taxon>Pseudomonadati</taxon>
        <taxon>Bacteroidota</taxon>
        <taxon>Flavobacteriia</taxon>
        <taxon>Flavobacteriales</taxon>
        <taxon>Flavobacteriaceae</taxon>
        <taxon>Dokdonia</taxon>
    </lineage>
</organism>
<evidence type="ECO:0000256" key="7">
    <source>
        <dbReference type="SAM" id="Phobius"/>
    </source>
</evidence>
<gene>
    <name evidence="8" type="ORF">ACFO3O_17995</name>
</gene>
<keyword evidence="7" id="KW-0812">Transmembrane</keyword>
<keyword evidence="9" id="KW-1185">Reference proteome</keyword>
<name>A0ABV9I1V1_9FLAO</name>
<sequence>MQAIAYWLIYPLLWILSKLPFRVLYVLSDMVYILVYRMIGYRKKTVRFNLRTAFPEKSSQELKKIEKKFYHHLCDLFIEMIKTLSISKEQLQARMTYTNMEVIQDLEKRGKSGIVLLGHYASYEWSFAIQLHVKNTGHGIYKKIKNPYFDALARRIRGRWNTKLIANKFAAKHMTQQKKEGVVSMYGFVADQSPRLAKSHYWTQFLGHELPFFTGVERISKELDMPIVYLKVRKIKRGHYEGTFLELAQNPTEFPDYEITDAFAKALDAQIREAPEYYLWTHKRFKLLGRKQESAANASST</sequence>
<dbReference type="PANTHER" id="PTHR30606:SF10">
    <property type="entry name" value="PHOSPHATIDYLINOSITOL MANNOSIDE ACYLTRANSFERASE"/>
    <property type="match status" value="1"/>
</dbReference>
<keyword evidence="7" id="KW-1133">Transmembrane helix</keyword>
<dbReference type="GO" id="GO:0016746">
    <property type="term" value="F:acyltransferase activity"/>
    <property type="evidence" value="ECO:0007669"/>
    <property type="project" value="UniProtKB-KW"/>
</dbReference>
<dbReference type="InterPro" id="IPR004960">
    <property type="entry name" value="LipA_acyltrans"/>
</dbReference>
<dbReference type="Pfam" id="PF03279">
    <property type="entry name" value="Lip_A_acyltrans"/>
    <property type="match status" value="1"/>
</dbReference>
<dbReference type="PANTHER" id="PTHR30606">
    <property type="entry name" value="LIPID A BIOSYNTHESIS LAUROYL ACYLTRANSFERASE"/>
    <property type="match status" value="1"/>
</dbReference>
<evidence type="ECO:0000313" key="9">
    <source>
        <dbReference type="Proteomes" id="UP001596043"/>
    </source>
</evidence>
<keyword evidence="5 7" id="KW-0472">Membrane</keyword>
<dbReference type="Proteomes" id="UP001596043">
    <property type="component" value="Unassembled WGS sequence"/>
</dbReference>
<evidence type="ECO:0000256" key="3">
    <source>
        <dbReference type="ARBA" id="ARBA00022519"/>
    </source>
</evidence>
<evidence type="ECO:0000256" key="1">
    <source>
        <dbReference type="ARBA" id="ARBA00004533"/>
    </source>
</evidence>
<reference evidence="9" key="1">
    <citation type="journal article" date="2019" name="Int. J. Syst. Evol. Microbiol.">
        <title>The Global Catalogue of Microorganisms (GCM) 10K type strain sequencing project: providing services to taxonomists for standard genome sequencing and annotation.</title>
        <authorList>
            <consortium name="The Broad Institute Genomics Platform"/>
            <consortium name="The Broad Institute Genome Sequencing Center for Infectious Disease"/>
            <person name="Wu L."/>
            <person name="Ma J."/>
        </authorList>
    </citation>
    <scope>NUCLEOTIDE SEQUENCE [LARGE SCALE GENOMIC DNA]</scope>
    <source>
        <strain evidence="9">YJ-61-S</strain>
    </source>
</reference>
<evidence type="ECO:0000256" key="4">
    <source>
        <dbReference type="ARBA" id="ARBA00022679"/>
    </source>
</evidence>
<dbReference type="PIRSF" id="PIRSF026649">
    <property type="entry name" value="MsbB"/>
    <property type="match status" value="1"/>
</dbReference>
<accession>A0ABV9I1V1</accession>
<dbReference type="CDD" id="cd07984">
    <property type="entry name" value="LPLAT_LABLAT-like"/>
    <property type="match status" value="1"/>
</dbReference>
<keyword evidence="4" id="KW-0808">Transferase</keyword>
<feature type="transmembrane region" description="Helical" evidence="7">
    <location>
        <begin position="20"/>
        <end position="39"/>
    </location>
</feature>
<evidence type="ECO:0000256" key="2">
    <source>
        <dbReference type="ARBA" id="ARBA00022475"/>
    </source>
</evidence>
<evidence type="ECO:0000256" key="6">
    <source>
        <dbReference type="ARBA" id="ARBA00023315"/>
    </source>
</evidence>
<evidence type="ECO:0000313" key="8">
    <source>
        <dbReference type="EMBL" id="MFC4635808.1"/>
    </source>
</evidence>
<keyword evidence="6 8" id="KW-0012">Acyltransferase</keyword>
<comment type="subcellular location">
    <subcellularLocation>
        <location evidence="1">Cell inner membrane</location>
    </subcellularLocation>
</comment>
<proteinExistence type="predicted"/>
<dbReference type="EMBL" id="JBHSFV010000012">
    <property type="protein sequence ID" value="MFC4635808.1"/>
    <property type="molecule type" value="Genomic_DNA"/>
</dbReference>
<comment type="caution">
    <text evidence="8">The sequence shown here is derived from an EMBL/GenBank/DDBJ whole genome shotgun (WGS) entry which is preliminary data.</text>
</comment>